<feature type="region of interest" description="Disordered" evidence="1">
    <location>
        <begin position="1"/>
        <end position="70"/>
    </location>
</feature>
<feature type="region of interest" description="Disordered" evidence="1">
    <location>
        <begin position="144"/>
        <end position="169"/>
    </location>
</feature>
<feature type="compositionally biased region" description="Basic and acidic residues" evidence="1">
    <location>
        <begin position="49"/>
        <end position="65"/>
    </location>
</feature>
<feature type="compositionally biased region" description="Polar residues" evidence="1">
    <location>
        <begin position="1"/>
        <end position="10"/>
    </location>
</feature>
<evidence type="ECO:0000256" key="1">
    <source>
        <dbReference type="SAM" id="MobiDB-lite"/>
    </source>
</evidence>
<dbReference type="VEuPathDB" id="TriTrypDB:LtaPh_2010300"/>
<reference evidence="2" key="1">
    <citation type="submission" date="2019-11" db="EMBL/GenBank/DDBJ databases">
        <title>Leishmania tarentolae CDS.</title>
        <authorList>
            <person name="Goto Y."/>
            <person name="Yamagishi J."/>
        </authorList>
    </citation>
    <scope>NUCLEOTIDE SEQUENCE [LARGE SCALE GENOMIC DNA]</scope>
    <source>
        <strain evidence="2">Parrot Tar II</strain>
    </source>
</reference>
<accession>A0A640KEY3</accession>
<evidence type="ECO:0000313" key="3">
    <source>
        <dbReference type="Proteomes" id="UP000419144"/>
    </source>
</evidence>
<feature type="region of interest" description="Disordered" evidence="1">
    <location>
        <begin position="716"/>
        <end position="771"/>
    </location>
</feature>
<feature type="compositionally biased region" description="Basic and acidic residues" evidence="1">
    <location>
        <begin position="311"/>
        <end position="324"/>
    </location>
</feature>
<organism evidence="2 3">
    <name type="scientific">Leishmania tarentolae</name>
    <name type="common">Sauroleishmania tarentolae</name>
    <dbReference type="NCBI Taxonomy" id="5689"/>
    <lineage>
        <taxon>Eukaryota</taxon>
        <taxon>Discoba</taxon>
        <taxon>Euglenozoa</taxon>
        <taxon>Kinetoplastea</taxon>
        <taxon>Metakinetoplastina</taxon>
        <taxon>Trypanosomatida</taxon>
        <taxon>Trypanosomatidae</taxon>
        <taxon>Leishmaniinae</taxon>
        <taxon>Leishmania</taxon>
        <taxon>lizard Leishmania</taxon>
    </lineage>
</organism>
<feature type="compositionally biased region" description="Basic and acidic residues" evidence="1">
    <location>
        <begin position="865"/>
        <end position="882"/>
    </location>
</feature>
<evidence type="ECO:0000313" key="2">
    <source>
        <dbReference type="EMBL" id="GET88163.1"/>
    </source>
</evidence>
<dbReference type="EMBL" id="BLBS01000025">
    <property type="protein sequence ID" value="GET88163.1"/>
    <property type="molecule type" value="Genomic_DNA"/>
</dbReference>
<sequence length="1031" mass="111073">MSNTQELLHSTTDHVDGNTTNETKKSDFYGNSEHRSSSKSPSSMQRGRNQHDDDKTGRWSGEEKKWKQKIAGSKVIKRLMQPMHIGSGIGGHYSKDDGRMRDYDLPRLGEIPVRSKYYREDQEKSHFANNPTYLPLAELCGPPQPSSFTHTTRYQEGHDNREPNDDDEARGHAYINMDVGMESKDGDYQQAQQMRESSHVSYFQEDSVSYKQGSGHSIQASRVASNVSVASSIGPTGLFLTSQFRWIPKKGGGGGGGLGFNPFMRFRTRSQNPETASRPSELWMHAPNLWNEAQQQGNYRTPEMLDGTVSPEHEQRHSDGHSESPCRQSSYPMYPGCTSQSPVQQSTPPTHPHGATIEPLFYGPIGTIGIETSHKRRAFEQQHGTHGQAEGASYRSVEGKRTGIQHLTLLWCDVSLLRSARVVDSPRLTADDADGANYPSSNSPNISNMGLNIGGHEVYEVAPATRKKVRQCSQQPPSRSPSFYFKDEDLSALRVESHCGSSLPAAATYVAGLQKPVTACANQGQRSSLALFKTASMSVPAEDQREVEGVSKVAVSGVDEQEIASLFLSFCSSDIRDNEKASNVNEGNAGERSPSRNSDSEGESVSSNDEDHPRRKNDAAAGGSTHQHKCKRDSTTTSNAVIRHSSLRDDHSDFMNSSLMEEWFMSRTPRCGDGKSLSCTNGCYDGGEEAAAAAADPVPSRAPHHACVKSAGIAGARVAPNPQGSPSNTPQPQEHRANSSVPAVREAAVRSSGTGTVTALGPHGRRSVNNATDTHAPHVAASRQALQQGDSAGGPSNYNTGDGAADCSLGEQVVYESTFSMAHQRNSYSVTACDDAHEATFAFMDVYGVAKCNGKTASPRVSVMGRDRESSTTVGVRRDSRDTTVLPELPGFPSRCSTGSPALDSRTSKKRSSTIQSSKSAFTDRASASPGAHTRLSSTAQGVHVPVVQKSPQKLALKEKTVCPGGYLAPMTPPTTSKTNEAQLPHCAQINNNAVSTPGVCRSGNASTVPDLSEIVGGKPFTSLAYELPGI</sequence>
<keyword evidence="3" id="KW-1185">Reference proteome</keyword>
<comment type="caution">
    <text evidence="2">The sequence shown here is derived from an EMBL/GenBank/DDBJ whole genome shotgun (WGS) entry which is preliminary data.</text>
</comment>
<feature type="compositionally biased region" description="Basic and acidic residues" evidence="1">
    <location>
        <begin position="609"/>
        <end position="618"/>
    </location>
</feature>
<feature type="compositionally biased region" description="Polar residues" evidence="1">
    <location>
        <begin position="722"/>
        <end position="732"/>
    </location>
</feature>
<dbReference type="AlphaFoldDB" id="A0A640KEY3"/>
<feature type="region of interest" description="Disordered" evidence="1">
    <location>
        <begin position="579"/>
        <end position="644"/>
    </location>
</feature>
<name>A0A640KEY3_LEITA</name>
<feature type="compositionally biased region" description="Basic and acidic residues" evidence="1">
    <location>
        <begin position="11"/>
        <end position="36"/>
    </location>
</feature>
<feature type="region of interest" description="Disordered" evidence="1">
    <location>
        <begin position="859"/>
        <end position="945"/>
    </location>
</feature>
<protein>
    <submittedName>
        <fullName evidence="2">Uncharacterized protein</fullName>
    </submittedName>
</protein>
<feature type="region of interest" description="Disordered" evidence="1">
    <location>
        <begin position="303"/>
        <end position="330"/>
    </location>
</feature>
<proteinExistence type="predicted"/>
<dbReference type="Proteomes" id="UP000419144">
    <property type="component" value="Unassembled WGS sequence"/>
</dbReference>
<gene>
    <name evidence="2" type="ORF">LtaPh_2010300</name>
</gene>
<dbReference type="OrthoDB" id="266914at2759"/>
<feature type="compositionally biased region" description="Basic and acidic residues" evidence="1">
    <location>
        <begin position="153"/>
        <end position="163"/>
    </location>
</feature>